<comment type="caution">
    <text evidence="1">The sequence shown here is derived from an EMBL/GenBank/DDBJ whole genome shotgun (WGS) entry which is preliminary data.</text>
</comment>
<dbReference type="Proteomes" id="UP000663860">
    <property type="component" value="Unassembled WGS sequence"/>
</dbReference>
<feature type="non-terminal residue" evidence="1">
    <location>
        <position position="47"/>
    </location>
</feature>
<name>A0A815V912_9BILA</name>
<evidence type="ECO:0000313" key="2">
    <source>
        <dbReference type="Proteomes" id="UP000663860"/>
    </source>
</evidence>
<dbReference type="EMBL" id="CAJNOE010007342">
    <property type="protein sequence ID" value="CAF1527422.1"/>
    <property type="molecule type" value="Genomic_DNA"/>
</dbReference>
<protein>
    <submittedName>
        <fullName evidence="1">Uncharacterized protein</fullName>
    </submittedName>
</protein>
<organism evidence="1 2">
    <name type="scientific">Adineta steineri</name>
    <dbReference type="NCBI Taxonomy" id="433720"/>
    <lineage>
        <taxon>Eukaryota</taxon>
        <taxon>Metazoa</taxon>
        <taxon>Spiralia</taxon>
        <taxon>Gnathifera</taxon>
        <taxon>Rotifera</taxon>
        <taxon>Eurotatoria</taxon>
        <taxon>Bdelloidea</taxon>
        <taxon>Adinetida</taxon>
        <taxon>Adinetidae</taxon>
        <taxon>Adineta</taxon>
    </lineage>
</organism>
<sequence length="47" mass="5751">MVLIIFLEPIIDDDEQSYILTYQRKILSNQNHIWSCEVNSSRNKYYR</sequence>
<evidence type="ECO:0000313" key="1">
    <source>
        <dbReference type="EMBL" id="CAF1527422.1"/>
    </source>
</evidence>
<dbReference type="AlphaFoldDB" id="A0A815V912"/>
<reference evidence="1" key="1">
    <citation type="submission" date="2021-02" db="EMBL/GenBank/DDBJ databases">
        <authorList>
            <person name="Nowell W R."/>
        </authorList>
    </citation>
    <scope>NUCLEOTIDE SEQUENCE</scope>
</reference>
<gene>
    <name evidence="1" type="ORF">IZO911_LOCUS46042</name>
</gene>
<accession>A0A815V912</accession>
<proteinExistence type="predicted"/>